<dbReference type="InterPro" id="IPR001547">
    <property type="entry name" value="Glyco_hydro_5"/>
</dbReference>
<protein>
    <recommendedName>
        <fullName evidence="5">Thioredoxin domain-containing protein</fullName>
    </recommendedName>
</protein>
<evidence type="ECO:0000256" key="2">
    <source>
        <dbReference type="ARBA" id="ARBA00023295"/>
    </source>
</evidence>
<dbReference type="InterPro" id="IPR013766">
    <property type="entry name" value="Thioredoxin_domain"/>
</dbReference>
<dbReference type="PANTHER" id="PTHR12631:SF10">
    <property type="entry name" value="BETA-XYLOSIDASE-LIKE PROTEIN-RELATED"/>
    <property type="match status" value="1"/>
</dbReference>
<organism evidence="6 7">
    <name type="scientific">Mycolicibacterium grossiae</name>
    <dbReference type="NCBI Taxonomy" id="1552759"/>
    <lineage>
        <taxon>Bacteria</taxon>
        <taxon>Bacillati</taxon>
        <taxon>Actinomycetota</taxon>
        <taxon>Actinomycetes</taxon>
        <taxon>Mycobacteriales</taxon>
        <taxon>Mycobacteriaceae</taxon>
        <taxon>Mycolicibacterium</taxon>
    </lineage>
</organism>
<feature type="non-terminal residue" evidence="6">
    <location>
        <position position="470"/>
    </location>
</feature>
<dbReference type="GO" id="GO:0000272">
    <property type="term" value="P:polysaccharide catabolic process"/>
    <property type="evidence" value="ECO:0007669"/>
    <property type="project" value="InterPro"/>
</dbReference>
<evidence type="ECO:0000313" key="7">
    <source>
        <dbReference type="Proteomes" id="UP000178953"/>
    </source>
</evidence>
<keyword evidence="2 3" id="KW-0326">Glycosidase</keyword>
<accession>A0A1E8PX99</accession>
<keyword evidence="7" id="KW-1185">Reference proteome</keyword>
<gene>
    <name evidence="6" type="ORF">BEL07_26420</name>
</gene>
<name>A0A1E8PX99_9MYCO</name>
<dbReference type="PANTHER" id="PTHR12631">
    <property type="entry name" value="ALPHA-L-IDURONIDASE"/>
    <property type="match status" value="1"/>
</dbReference>
<dbReference type="InterPro" id="IPR051923">
    <property type="entry name" value="Glycosyl_Hydrolase_39"/>
</dbReference>
<dbReference type="SUPFAM" id="SSF51445">
    <property type="entry name" value="(Trans)glycosidases"/>
    <property type="match status" value="1"/>
</dbReference>
<evidence type="ECO:0000256" key="1">
    <source>
        <dbReference type="ARBA" id="ARBA00022801"/>
    </source>
</evidence>
<evidence type="ECO:0000256" key="4">
    <source>
        <dbReference type="SAM" id="MobiDB-lite"/>
    </source>
</evidence>
<sequence length="470" mass="50087">MASAYASGLFIEPPRLTTAKYDMVAEITTTPTTVGVNFSTWAGQTAQQIGQQLDQLQAIGVTNIRVLVPWGLIEPLADDWYRWDVIDTVMSAAAARNMGVLAQINSTPGWASAGGATLPPGPYEPTIAAFADFMKDFADRYKNTVSAYEIWNEPNYRAFFNTLDPVAYTNMLKAVYPILKQIDPTATVVAGAVGATQTMPGLTVNPVDFVQAMLNNGAANFFDALSIHPYVVDTPYSVGCPTCMPGMLSPKQQLEAIMNMLVGKKVWISEFGLSAGPTGAAAQQQSAWIKDLLDYWQKYDPTKVGPVFLYADRDVLFDPDNLSNPENWYGLWTSLGVPKPAADMLKDWIAAHPFPVTPVPPTSTPAASNPIAALFAAFQQMAQSFQQAISSFFNPGSFIQSFVNAISNLFGFLRPAATAAPVAALAATETAGATAAKMAVTVQPDTAGDAATEVAAPATSDVTAPAAEQA</sequence>
<evidence type="ECO:0000259" key="5">
    <source>
        <dbReference type="PROSITE" id="PS51352"/>
    </source>
</evidence>
<feature type="region of interest" description="Disordered" evidence="4">
    <location>
        <begin position="446"/>
        <end position="470"/>
    </location>
</feature>
<keyword evidence="1 3" id="KW-0378">Hydrolase</keyword>
<dbReference type="Proteomes" id="UP000178953">
    <property type="component" value="Unassembled WGS sequence"/>
</dbReference>
<dbReference type="PROSITE" id="PS51352">
    <property type="entry name" value="THIOREDOXIN_2"/>
    <property type="match status" value="1"/>
</dbReference>
<dbReference type="GO" id="GO:0004553">
    <property type="term" value="F:hydrolase activity, hydrolyzing O-glycosyl compounds"/>
    <property type="evidence" value="ECO:0007669"/>
    <property type="project" value="InterPro"/>
</dbReference>
<dbReference type="AlphaFoldDB" id="A0A1E8PX99"/>
<dbReference type="InterPro" id="IPR017853">
    <property type="entry name" value="GH"/>
</dbReference>
<dbReference type="EMBL" id="MCHX01000097">
    <property type="protein sequence ID" value="OFJ50747.1"/>
    <property type="molecule type" value="Genomic_DNA"/>
</dbReference>
<evidence type="ECO:0000313" key="6">
    <source>
        <dbReference type="EMBL" id="OFJ50747.1"/>
    </source>
</evidence>
<evidence type="ECO:0000256" key="3">
    <source>
        <dbReference type="RuleBase" id="RU361153"/>
    </source>
</evidence>
<reference evidence="6 7" key="1">
    <citation type="submission" date="2016-09" db="EMBL/GenBank/DDBJ databases">
        <title>genome sequence of Mycobacterium sp. 739 SCH.</title>
        <authorList>
            <person name="Greninger A.L."/>
            <person name="Qin X."/>
            <person name="Jerome K."/>
            <person name="Vora S."/>
            <person name="Quinn K."/>
        </authorList>
    </citation>
    <scope>NUCLEOTIDE SEQUENCE [LARGE SCALE GENOMIC DNA]</scope>
    <source>
        <strain evidence="6 7">SCH</strain>
    </source>
</reference>
<comment type="caution">
    <text evidence="6">The sequence shown here is derived from an EMBL/GenBank/DDBJ whole genome shotgun (WGS) entry which is preliminary data.</text>
</comment>
<comment type="similarity">
    <text evidence="3">Belongs to the glycosyl hydrolase 5 (cellulase A) family.</text>
</comment>
<feature type="domain" description="Thioredoxin" evidence="5">
    <location>
        <begin position="193"/>
        <end position="354"/>
    </location>
</feature>
<dbReference type="Pfam" id="PF00150">
    <property type="entry name" value="Cellulase"/>
    <property type="match status" value="1"/>
</dbReference>
<proteinExistence type="inferred from homology"/>
<dbReference type="Gene3D" id="3.20.20.80">
    <property type="entry name" value="Glycosidases"/>
    <property type="match status" value="1"/>
</dbReference>